<dbReference type="PANTHER" id="PTHR12829:SF8">
    <property type="entry name" value="CHROMOSOME UNDETERMINED SCAFFOLD_82, WHOLE GENOME SHOTGUN SEQUENCE"/>
    <property type="match status" value="1"/>
</dbReference>
<dbReference type="Pfam" id="PF05063">
    <property type="entry name" value="MT-A70"/>
    <property type="match status" value="1"/>
</dbReference>
<evidence type="ECO:0000313" key="3">
    <source>
        <dbReference type="Proteomes" id="UP001055712"/>
    </source>
</evidence>
<evidence type="ECO:0000313" key="2">
    <source>
        <dbReference type="EMBL" id="KAI3427271.1"/>
    </source>
</evidence>
<feature type="region of interest" description="Disordered" evidence="1">
    <location>
        <begin position="184"/>
        <end position="231"/>
    </location>
</feature>
<dbReference type="AlphaFoldDB" id="A0A9D4TJQ3"/>
<comment type="caution">
    <text evidence="2">The sequence shown here is derived from an EMBL/GenBank/DDBJ whole genome shotgun (WGS) entry which is preliminary data.</text>
</comment>
<dbReference type="OrthoDB" id="426718at2759"/>
<feature type="region of interest" description="Disordered" evidence="1">
    <location>
        <begin position="42"/>
        <end position="103"/>
    </location>
</feature>
<keyword evidence="3" id="KW-1185">Reference proteome</keyword>
<protein>
    <submittedName>
        <fullName evidence="2">Uncharacterized protein</fullName>
    </submittedName>
</protein>
<dbReference type="EMBL" id="SIDB01000010">
    <property type="protein sequence ID" value="KAI3427271.1"/>
    <property type="molecule type" value="Genomic_DNA"/>
</dbReference>
<dbReference type="InterPro" id="IPR007757">
    <property type="entry name" value="MT-A70-like"/>
</dbReference>
<organism evidence="2 3">
    <name type="scientific">Chlorella vulgaris</name>
    <name type="common">Green alga</name>
    <dbReference type="NCBI Taxonomy" id="3077"/>
    <lineage>
        <taxon>Eukaryota</taxon>
        <taxon>Viridiplantae</taxon>
        <taxon>Chlorophyta</taxon>
        <taxon>core chlorophytes</taxon>
        <taxon>Trebouxiophyceae</taxon>
        <taxon>Chlorellales</taxon>
        <taxon>Chlorellaceae</taxon>
        <taxon>Chlorella clade</taxon>
        <taxon>Chlorella</taxon>
    </lineage>
</organism>
<reference evidence="2" key="2">
    <citation type="submission" date="2020-11" db="EMBL/GenBank/DDBJ databases">
        <authorList>
            <person name="Cecchin M."/>
            <person name="Marcolungo L."/>
            <person name="Rossato M."/>
            <person name="Girolomoni L."/>
            <person name="Cosentino E."/>
            <person name="Cuine S."/>
            <person name="Li-Beisson Y."/>
            <person name="Delledonne M."/>
            <person name="Ballottari M."/>
        </authorList>
    </citation>
    <scope>NUCLEOTIDE SEQUENCE</scope>
    <source>
        <strain evidence="2">211/11P</strain>
        <tissue evidence="2">Whole cell</tissue>
    </source>
</reference>
<gene>
    <name evidence="2" type="ORF">D9Q98_007203</name>
</gene>
<dbReference type="GO" id="GO:0008168">
    <property type="term" value="F:methyltransferase activity"/>
    <property type="evidence" value="ECO:0007669"/>
    <property type="project" value="TreeGrafter"/>
</dbReference>
<reference evidence="2" key="1">
    <citation type="journal article" date="2019" name="Plant J.">
        <title>Chlorella vulgaris genome assembly and annotation reveals the molecular basis for metabolic acclimation to high light conditions.</title>
        <authorList>
            <person name="Cecchin M."/>
            <person name="Marcolungo L."/>
            <person name="Rossato M."/>
            <person name="Girolomoni L."/>
            <person name="Cosentino E."/>
            <person name="Cuine S."/>
            <person name="Li-Beisson Y."/>
            <person name="Delledonne M."/>
            <person name="Ballottari M."/>
        </authorList>
    </citation>
    <scope>NUCLEOTIDE SEQUENCE</scope>
    <source>
        <strain evidence="2">211/11P</strain>
    </source>
</reference>
<feature type="compositionally biased region" description="Acidic residues" evidence="1">
    <location>
        <begin position="184"/>
        <end position="195"/>
    </location>
</feature>
<proteinExistence type="predicted"/>
<dbReference type="GO" id="GO:0005634">
    <property type="term" value="C:nucleus"/>
    <property type="evidence" value="ECO:0007669"/>
    <property type="project" value="TreeGrafter"/>
</dbReference>
<name>A0A9D4TJQ3_CHLVU</name>
<evidence type="ECO:0000256" key="1">
    <source>
        <dbReference type="SAM" id="MobiDB-lite"/>
    </source>
</evidence>
<feature type="compositionally biased region" description="Low complexity" evidence="1">
    <location>
        <begin position="70"/>
        <end position="90"/>
    </location>
</feature>
<feature type="compositionally biased region" description="Low complexity" evidence="1">
    <location>
        <begin position="42"/>
        <end position="52"/>
    </location>
</feature>
<accession>A0A9D4TJQ3</accession>
<dbReference type="Proteomes" id="UP001055712">
    <property type="component" value="Unassembled WGS sequence"/>
</dbReference>
<dbReference type="GO" id="GO:0036396">
    <property type="term" value="C:RNA N6-methyladenosine methyltransferase complex"/>
    <property type="evidence" value="ECO:0007669"/>
    <property type="project" value="TreeGrafter"/>
</dbReference>
<sequence length="517" mass="56312">MPSAIHYVGYVEDDETPEMIMAKFVELERIQVAGGHAKAAAAPAAGSDTATGEASGSGTDAVTEEAADAQQQQQNEQQQQQQHHLNQQQQPNTAAGPKCEQDEAAPAAVAAAVAALGHVGEEGLTDEQLLEVFKQTSMFNVRTALQDNQMLMGIDEFLDASSERYAAEEALSDDDDMLRAFWSDEDDGQLSDSDEEGGRRNRRRGGSGLSRKGSGGGKPGQQRNAAGVKARHNVVTAFNPITQALVRRKVRVGSVREEIYHLRVPAPPIPVSWGRTVQPYVPLHKRSERPMAVPVPPALLKAMEDGGRGMDIAAIQQTVYREEGSIPGADWGGLLAAAPAARGGYQAALINTGWECDGRGDDAVQRLAKLPMRRLVPKGFVFVFVAKQHVQALCRQMKSWGYCYIENLTWVYLRPNNSILELPAPYLNSSHLTLYMFRREGDGKDIELRHQRNPDVTFDCLVSADVARRSVPDETFAAIETLLPTGKGKFLELWAPKGVRRPGWSHVVETAAAAEGS</sequence>
<dbReference type="PANTHER" id="PTHR12829">
    <property type="entry name" value="N6-ADENOSINE-METHYLTRANSFERASE"/>
    <property type="match status" value="1"/>
</dbReference>